<name>A0A2Z4IJY5_9BACT</name>
<protein>
    <submittedName>
        <fullName evidence="1">Gluconate 2-dehydrogenase subunit 3 family protein</fullName>
    </submittedName>
</protein>
<sequence length="187" mass="20842">MNRRLALKQLAMAAGGLALIPSCDFSEEKVLAAYDELQITESQQQLLQKLVDTIIPKTDLKGATELGVHNFVLVMANDCMSAEEQKQFLGGLKGFDDYTKKTSGTRFTKMDNVEAEKTVNAILEDKPTSDDEMATKYFLQTTKKYTIQGYLNSEYVMTELMPFQLVPGPEFNGKKEIVPGEKVNING</sequence>
<gene>
    <name evidence="1" type="ORF">DN752_11515</name>
</gene>
<evidence type="ECO:0000313" key="1">
    <source>
        <dbReference type="EMBL" id="AWW30703.1"/>
    </source>
</evidence>
<reference evidence="1 2" key="1">
    <citation type="submission" date="2018-06" db="EMBL/GenBank/DDBJ databases">
        <title>Echinicola strongylocentroti sp. nov., isolated from a sea urchin Strongylocentrotus intermedius.</title>
        <authorList>
            <person name="Bae S.S."/>
        </authorList>
    </citation>
    <scope>NUCLEOTIDE SEQUENCE [LARGE SCALE GENOMIC DNA]</scope>
    <source>
        <strain evidence="1 2">MEBiC08714</strain>
    </source>
</reference>
<keyword evidence="2" id="KW-1185">Reference proteome</keyword>
<evidence type="ECO:0000313" key="2">
    <source>
        <dbReference type="Proteomes" id="UP000248688"/>
    </source>
</evidence>
<proteinExistence type="predicted"/>
<organism evidence="1 2">
    <name type="scientific">Echinicola strongylocentroti</name>
    <dbReference type="NCBI Taxonomy" id="1795355"/>
    <lineage>
        <taxon>Bacteria</taxon>
        <taxon>Pseudomonadati</taxon>
        <taxon>Bacteroidota</taxon>
        <taxon>Cytophagia</taxon>
        <taxon>Cytophagales</taxon>
        <taxon>Cyclobacteriaceae</taxon>
        <taxon>Echinicola</taxon>
    </lineage>
</organism>
<dbReference type="KEGG" id="est:DN752_11515"/>
<dbReference type="OrthoDB" id="6385145at2"/>
<dbReference type="InterPro" id="IPR027056">
    <property type="entry name" value="Gluconate_2DH_su3"/>
</dbReference>
<dbReference type="Pfam" id="PF13618">
    <property type="entry name" value="Gluconate_2-dh3"/>
    <property type="match status" value="1"/>
</dbReference>
<accession>A0A2Z4IJY5</accession>
<dbReference type="AlphaFoldDB" id="A0A2Z4IJY5"/>
<dbReference type="RefSeq" id="WP_112784080.1">
    <property type="nucleotide sequence ID" value="NZ_CP030041.1"/>
</dbReference>
<dbReference type="Proteomes" id="UP000248688">
    <property type="component" value="Chromosome"/>
</dbReference>
<dbReference type="EMBL" id="CP030041">
    <property type="protein sequence ID" value="AWW30703.1"/>
    <property type="molecule type" value="Genomic_DNA"/>
</dbReference>